<protein>
    <submittedName>
        <fullName evidence="10">MFS transporter</fullName>
    </submittedName>
</protein>
<feature type="transmembrane region" description="Helical" evidence="8">
    <location>
        <begin position="256"/>
        <end position="276"/>
    </location>
</feature>
<feature type="transmembrane region" description="Helical" evidence="8">
    <location>
        <begin position="223"/>
        <end position="244"/>
    </location>
</feature>
<dbReference type="InterPro" id="IPR020846">
    <property type="entry name" value="MFS_dom"/>
</dbReference>
<sequence>MTGQLPYWRLSGFYFFYFASLGTLLPYWGLYLDQRGFSAFQIGTLFAILSATKLVAPYLWGQLADRLGRRMMVIRLGALLAALAFPWVLFADLFWQMLLLIVLFSFFWNAILPQFEAVTFSYLGNNSFQYSRIRLWGSLGFIVAVTLLAQALNYFDLEVIPIAVSLVIVLILVAALYVKEPIKALVVQENSGKEFTSKESTDKLLTATAVGDSIQTIIKKPAVMALLAVCFLSQFSHGTYYSFYSLYLEQLGYSKTLIGTMWSAGVVAEVIIFSQMYRLLKRFGPEKLLLAGLLLTTIRWLMIGYTAQSLYLLLAAQLLHAASFGVFHGAAIELIHRHFKGKVQGRGQAIYSSISFGAGVALGSFVAGIGWDYFSPQSVFTFSAIVAFSGTLVCWKWLKPVSAVAAG</sequence>
<keyword evidence="11" id="KW-1185">Reference proteome</keyword>
<keyword evidence="4" id="KW-0997">Cell inner membrane</keyword>
<evidence type="ECO:0000256" key="4">
    <source>
        <dbReference type="ARBA" id="ARBA00022519"/>
    </source>
</evidence>
<accession>A0A2V1GXR8</accession>
<evidence type="ECO:0000256" key="3">
    <source>
        <dbReference type="ARBA" id="ARBA00022475"/>
    </source>
</evidence>
<dbReference type="InterPro" id="IPR036259">
    <property type="entry name" value="MFS_trans_sf"/>
</dbReference>
<reference evidence="10 11" key="1">
    <citation type="submission" date="2018-04" db="EMBL/GenBank/DDBJ databases">
        <title>Thalassorhabdus spongiae gen. nov., sp. nov., isolated from a marine sponge in South-West Iceland.</title>
        <authorList>
            <person name="Knobloch S."/>
            <person name="Daussin A."/>
            <person name="Johannsson R."/>
            <person name="Marteinsson V.T."/>
        </authorList>
    </citation>
    <scope>NUCLEOTIDE SEQUENCE [LARGE SCALE GENOMIC DNA]</scope>
    <source>
        <strain evidence="10 11">Hp12</strain>
    </source>
</reference>
<dbReference type="InterPro" id="IPR026032">
    <property type="entry name" value="HcaT-like"/>
</dbReference>
<keyword evidence="3" id="KW-1003">Cell membrane</keyword>
<dbReference type="GO" id="GO:0015528">
    <property type="term" value="F:lactose:proton symporter activity"/>
    <property type="evidence" value="ECO:0007669"/>
    <property type="project" value="TreeGrafter"/>
</dbReference>
<comment type="caution">
    <text evidence="10">The sequence shown here is derived from an EMBL/GenBank/DDBJ whole genome shotgun (WGS) entry which is preliminary data.</text>
</comment>
<dbReference type="InterPro" id="IPR024989">
    <property type="entry name" value="MFS_assoc_dom"/>
</dbReference>
<evidence type="ECO:0000256" key="2">
    <source>
        <dbReference type="ARBA" id="ARBA00022448"/>
    </source>
</evidence>
<dbReference type="PROSITE" id="PS50850">
    <property type="entry name" value="MFS"/>
    <property type="match status" value="1"/>
</dbReference>
<feature type="transmembrane region" description="Helical" evidence="8">
    <location>
        <begin position="311"/>
        <end position="336"/>
    </location>
</feature>
<dbReference type="Proteomes" id="UP000244906">
    <property type="component" value="Unassembled WGS sequence"/>
</dbReference>
<evidence type="ECO:0000256" key="5">
    <source>
        <dbReference type="ARBA" id="ARBA00022692"/>
    </source>
</evidence>
<dbReference type="SUPFAM" id="SSF103473">
    <property type="entry name" value="MFS general substrate transporter"/>
    <property type="match status" value="1"/>
</dbReference>
<keyword evidence="2" id="KW-0813">Transport</keyword>
<dbReference type="GO" id="GO:0030395">
    <property type="term" value="F:lactose binding"/>
    <property type="evidence" value="ECO:0007669"/>
    <property type="project" value="TreeGrafter"/>
</dbReference>
<feature type="transmembrane region" description="Helical" evidence="8">
    <location>
        <begin position="12"/>
        <end position="31"/>
    </location>
</feature>
<comment type="subcellular location">
    <subcellularLocation>
        <location evidence="1">Cell inner membrane</location>
        <topology evidence="1">Multi-pass membrane protein</topology>
    </subcellularLocation>
</comment>
<dbReference type="GO" id="GO:0005886">
    <property type="term" value="C:plasma membrane"/>
    <property type="evidence" value="ECO:0007669"/>
    <property type="project" value="UniProtKB-SubCell"/>
</dbReference>
<evidence type="ECO:0000259" key="9">
    <source>
        <dbReference type="PROSITE" id="PS50850"/>
    </source>
</evidence>
<dbReference type="RefSeq" id="WP_116688029.1">
    <property type="nucleotide sequence ID" value="NZ_CAWNYD010000007.1"/>
</dbReference>
<proteinExistence type="predicted"/>
<feature type="transmembrane region" description="Helical" evidence="8">
    <location>
        <begin position="377"/>
        <end position="398"/>
    </location>
</feature>
<feature type="transmembrane region" description="Helical" evidence="8">
    <location>
        <begin position="348"/>
        <end position="371"/>
    </location>
</feature>
<evidence type="ECO:0000256" key="6">
    <source>
        <dbReference type="ARBA" id="ARBA00022989"/>
    </source>
</evidence>
<evidence type="ECO:0000313" key="10">
    <source>
        <dbReference type="EMBL" id="PVZ66665.1"/>
    </source>
</evidence>
<feature type="transmembrane region" description="Helical" evidence="8">
    <location>
        <begin position="95"/>
        <end position="112"/>
    </location>
</feature>
<organism evidence="10 11">
    <name type="scientific">Pelagibaculum spongiae</name>
    <dbReference type="NCBI Taxonomy" id="2080658"/>
    <lineage>
        <taxon>Bacteria</taxon>
        <taxon>Pseudomonadati</taxon>
        <taxon>Pseudomonadota</taxon>
        <taxon>Gammaproteobacteria</taxon>
        <taxon>Oceanospirillales</taxon>
        <taxon>Pelagibaculum</taxon>
    </lineage>
</organism>
<dbReference type="Gene3D" id="1.20.1250.20">
    <property type="entry name" value="MFS general substrate transporter like domains"/>
    <property type="match status" value="2"/>
</dbReference>
<evidence type="ECO:0000313" key="11">
    <source>
        <dbReference type="Proteomes" id="UP000244906"/>
    </source>
</evidence>
<keyword evidence="7 8" id="KW-0472">Membrane</keyword>
<dbReference type="EMBL" id="QDDL01000007">
    <property type="protein sequence ID" value="PVZ66665.1"/>
    <property type="molecule type" value="Genomic_DNA"/>
</dbReference>
<keyword evidence="5 8" id="KW-0812">Transmembrane</keyword>
<feature type="transmembrane region" description="Helical" evidence="8">
    <location>
        <begin position="288"/>
        <end position="305"/>
    </location>
</feature>
<feature type="transmembrane region" description="Helical" evidence="8">
    <location>
        <begin position="37"/>
        <end position="60"/>
    </location>
</feature>
<dbReference type="OrthoDB" id="9150135at2"/>
<feature type="transmembrane region" description="Helical" evidence="8">
    <location>
        <begin position="133"/>
        <end position="153"/>
    </location>
</feature>
<evidence type="ECO:0000256" key="7">
    <source>
        <dbReference type="ARBA" id="ARBA00023136"/>
    </source>
</evidence>
<dbReference type="PANTHER" id="PTHR23522:SF10">
    <property type="entry name" value="3-PHENYLPROPIONIC ACID TRANSPORTER-RELATED"/>
    <property type="match status" value="1"/>
</dbReference>
<name>A0A2V1GXR8_9GAMM</name>
<evidence type="ECO:0000256" key="1">
    <source>
        <dbReference type="ARBA" id="ARBA00004429"/>
    </source>
</evidence>
<dbReference type="PANTHER" id="PTHR23522">
    <property type="entry name" value="BLL5896 PROTEIN"/>
    <property type="match status" value="1"/>
</dbReference>
<gene>
    <name evidence="10" type="ORF">DC094_15460</name>
</gene>
<dbReference type="NCBIfam" id="NF037955">
    <property type="entry name" value="mfs"/>
    <property type="match status" value="1"/>
</dbReference>
<evidence type="ECO:0000256" key="8">
    <source>
        <dbReference type="SAM" id="Phobius"/>
    </source>
</evidence>
<feature type="transmembrane region" description="Helical" evidence="8">
    <location>
        <begin position="72"/>
        <end position="89"/>
    </location>
</feature>
<feature type="domain" description="Major facilitator superfamily (MFS) profile" evidence="9">
    <location>
        <begin position="1"/>
        <end position="402"/>
    </location>
</feature>
<dbReference type="PIRSF" id="PIRSF004925">
    <property type="entry name" value="HcaT"/>
    <property type="match status" value="1"/>
</dbReference>
<dbReference type="AlphaFoldDB" id="A0A2V1GXR8"/>
<keyword evidence="6 8" id="KW-1133">Transmembrane helix</keyword>
<dbReference type="Pfam" id="PF12832">
    <property type="entry name" value="MFS_1_like"/>
    <property type="match status" value="1"/>
</dbReference>
<feature type="transmembrane region" description="Helical" evidence="8">
    <location>
        <begin position="159"/>
        <end position="178"/>
    </location>
</feature>